<dbReference type="RefSeq" id="XP_016293376.1">
    <property type="nucleotide sequence ID" value="XM_016435325.1"/>
</dbReference>
<dbReference type="CDD" id="cd12246">
    <property type="entry name" value="RRM1_U1A_like"/>
    <property type="match status" value="1"/>
</dbReference>
<dbReference type="Pfam" id="PF00076">
    <property type="entry name" value="RRM_1"/>
    <property type="match status" value="1"/>
</dbReference>
<proteinExistence type="predicted"/>
<dbReference type="OMA" id="WSARIEF"/>
<dbReference type="Proteomes" id="UP000019377">
    <property type="component" value="Unassembled WGS sequence"/>
</dbReference>
<dbReference type="EMBL" id="KI545859">
    <property type="protein sequence ID" value="EST08387.1"/>
    <property type="molecule type" value="Genomic_DNA"/>
</dbReference>
<reference evidence="6" key="1">
    <citation type="journal article" date="2013" name="Genome Announc.">
        <title>Draft genome sequence of Pseudozyma brasiliensis sp. nov. strain GHG001, a high producer of endo-1,4-xylanase isolated from an insect pest of sugarcane.</title>
        <authorList>
            <person name="Oliveira J.V.D.C."/>
            <person name="dos Santos R.A.C."/>
            <person name="Borges T.A."/>
            <person name="Riano-Pachon D.M."/>
            <person name="Goldman G.H."/>
        </authorList>
    </citation>
    <scope>NUCLEOTIDE SEQUENCE [LARGE SCALE GENOMIC DNA]</scope>
    <source>
        <strain evidence="6">GHG001</strain>
    </source>
</reference>
<dbReference type="HOGENOM" id="CLU_041869_1_0_1"/>
<dbReference type="SUPFAM" id="SSF54928">
    <property type="entry name" value="RNA-binding domain, RBD"/>
    <property type="match status" value="2"/>
</dbReference>
<dbReference type="InterPro" id="IPR000504">
    <property type="entry name" value="RRM_dom"/>
</dbReference>
<name>V5GR16_KALBG</name>
<dbReference type="STRING" id="1365824.V5GR16"/>
<dbReference type="GeneID" id="27417944"/>
<evidence type="ECO:0000313" key="6">
    <source>
        <dbReference type="Proteomes" id="UP000019377"/>
    </source>
</evidence>
<evidence type="ECO:0000313" key="5">
    <source>
        <dbReference type="EMBL" id="EST08387.1"/>
    </source>
</evidence>
<dbReference type="FunFam" id="3.30.70.330:FF:000039">
    <property type="entry name" value="U1 small nuclear ribonucleoprotein A"/>
    <property type="match status" value="1"/>
</dbReference>
<evidence type="ECO:0000256" key="2">
    <source>
        <dbReference type="PROSITE-ProRule" id="PRU00176"/>
    </source>
</evidence>
<feature type="region of interest" description="Disordered" evidence="3">
    <location>
        <begin position="1"/>
        <end position="20"/>
    </location>
</feature>
<evidence type="ECO:0000256" key="3">
    <source>
        <dbReference type="SAM" id="MobiDB-lite"/>
    </source>
</evidence>
<sequence>MAVASTSKSTAGNGSTSTAAPSPTLYVKTLYSKIKKSELRRQLFTLFSSYGRVLDIVATRAPSMRGQAFVVFESTSTSAAAKRALEGFSFYGQPLRIEYSTGGKSKALLRRELGSEAVLEADLERSRVTVSRRGEKRGLFLSEDGEQEELDEEEDDGARGKRVKLEEGVVLSAKGVPANIEPQVLETLFGRQTGFGRLTTQEDAGGESWSARIEFDSKENADAAKEALQDVQIDPVYRLDLELL</sequence>
<feature type="domain" description="RRM" evidence="4">
    <location>
        <begin position="23"/>
        <end position="102"/>
    </location>
</feature>
<dbReference type="AlphaFoldDB" id="V5GR16"/>
<evidence type="ECO:0000259" key="4">
    <source>
        <dbReference type="PROSITE" id="PS50102"/>
    </source>
</evidence>
<dbReference type="OrthoDB" id="277802at2759"/>
<organism evidence="5 6">
    <name type="scientific">Kalmanozyma brasiliensis (strain GHG001)</name>
    <name type="common">Yeast</name>
    <name type="synonym">Pseudozyma brasiliensis</name>
    <dbReference type="NCBI Taxonomy" id="1365824"/>
    <lineage>
        <taxon>Eukaryota</taxon>
        <taxon>Fungi</taxon>
        <taxon>Dikarya</taxon>
        <taxon>Basidiomycota</taxon>
        <taxon>Ustilaginomycotina</taxon>
        <taxon>Ustilaginomycetes</taxon>
        <taxon>Ustilaginales</taxon>
        <taxon>Ustilaginaceae</taxon>
        <taxon>Kalmanozyma</taxon>
    </lineage>
</organism>
<dbReference type="eggNOG" id="KOG4206">
    <property type="taxonomic scope" value="Eukaryota"/>
</dbReference>
<dbReference type="SMART" id="SM00360">
    <property type="entry name" value="RRM"/>
    <property type="match status" value="1"/>
</dbReference>
<keyword evidence="6" id="KW-1185">Reference proteome</keyword>
<dbReference type="InterPro" id="IPR012677">
    <property type="entry name" value="Nucleotide-bd_a/b_plait_sf"/>
</dbReference>
<gene>
    <name evidence="5" type="ORF">PSEUBRA_SCAF17g04391</name>
</gene>
<evidence type="ECO:0000256" key="1">
    <source>
        <dbReference type="ARBA" id="ARBA00022884"/>
    </source>
</evidence>
<keyword evidence="1 2" id="KW-0694">RNA-binding</keyword>
<protein>
    <recommendedName>
        <fullName evidence="4">RRM domain-containing protein</fullName>
    </recommendedName>
</protein>
<dbReference type="Gene3D" id="3.30.70.330">
    <property type="match status" value="1"/>
</dbReference>
<dbReference type="InterPro" id="IPR035979">
    <property type="entry name" value="RBD_domain_sf"/>
</dbReference>
<dbReference type="PANTHER" id="PTHR10501">
    <property type="entry name" value="U1 SMALL NUCLEAR RIBONUCLEOPROTEIN A/U2 SMALL NUCLEAR RIBONUCLEOPROTEIN B"/>
    <property type="match status" value="1"/>
</dbReference>
<dbReference type="PROSITE" id="PS50102">
    <property type="entry name" value="RRM"/>
    <property type="match status" value="1"/>
</dbReference>
<dbReference type="GO" id="GO:0003723">
    <property type="term" value="F:RNA binding"/>
    <property type="evidence" value="ECO:0007669"/>
    <property type="project" value="UniProtKB-UniRule"/>
</dbReference>
<accession>V5GR16</accession>